<reference evidence="3" key="3">
    <citation type="submission" date="2016-08" db="EMBL/GenBank/DDBJ databases">
        <title>Sequencing, Assembly and Comparative Genomics of S. aureofaciens ATCC 10762.</title>
        <authorList>
            <person name="Gradnigo J.S."/>
            <person name="Johnson N."/>
            <person name="Somerville G.A."/>
        </authorList>
    </citation>
    <scope>NUCLEOTIDE SEQUENCE [LARGE SCALE GENOMIC DNA]</scope>
    <source>
        <strain evidence="3">ATCC 10762</strain>
    </source>
</reference>
<dbReference type="EMBL" id="BMUB01000002">
    <property type="protein sequence ID" value="GGU60579.1"/>
    <property type="molecule type" value="Genomic_DNA"/>
</dbReference>
<reference evidence="2" key="1">
    <citation type="journal article" date="2014" name="Int. J. Syst. Evol. Microbiol.">
        <title>Complete genome sequence of Corynebacterium casei LMG S-19264T (=DSM 44701T), isolated from a smear-ripened cheese.</title>
        <authorList>
            <consortium name="US DOE Joint Genome Institute (JGI-PGF)"/>
            <person name="Walter F."/>
            <person name="Albersmeier A."/>
            <person name="Kalinowski J."/>
            <person name="Ruckert C."/>
        </authorList>
    </citation>
    <scope>NUCLEOTIDE SEQUENCE</scope>
    <source>
        <strain evidence="2">JCM 4434</strain>
    </source>
</reference>
<keyword evidence="1" id="KW-0812">Transmembrane</keyword>
<sequence>MRHRRSRAQAAAHHNRQVAGVTGVLLLVVSLYSVTIGPDGWLWFAWAVLLLACAALFAVRP</sequence>
<evidence type="ECO:0000256" key="1">
    <source>
        <dbReference type="SAM" id="Phobius"/>
    </source>
</evidence>
<organism evidence="3 4">
    <name type="scientific">Kitasatospora aureofaciens</name>
    <name type="common">Streptomyces aureofaciens</name>
    <dbReference type="NCBI Taxonomy" id="1894"/>
    <lineage>
        <taxon>Bacteria</taxon>
        <taxon>Bacillati</taxon>
        <taxon>Actinomycetota</taxon>
        <taxon>Actinomycetes</taxon>
        <taxon>Kitasatosporales</taxon>
        <taxon>Streptomycetaceae</taxon>
        <taxon>Kitasatospora</taxon>
    </lineage>
</organism>
<dbReference type="AlphaFoldDB" id="A0A1E7MYV1"/>
<dbReference type="Proteomes" id="UP000037395">
    <property type="component" value="Unassembled WGS sequence"/>
</dbReference>
<reference evidence="4" key="4">
    <citation type="submission" date="2016-08" db="EMBL/GenBank/DDBJ databases">
        <title>Sequencing, assembly and comparative genomics of S. aureofaciens ATCC 10762.</title>
        <authorList>
            <person name="Gradnigo J.S."/>
            <person name="Johnson N."/>
            <person name="Somerville G.A."/>
        </authorList>
    </citation>
    <scope>NUCLEOTIDE SEQUENCE [LARGE SCALE GENOMIC DNA]</scope>
    <source>
        <strain evidence="4">ATCC 10762 / DSM 40127 / CCM 3239 / JCM 4008 / LMG 5968 / NBRC 12843 / NCIMB 8234 / A-377</strain>
    </source>
</reference>
<keyword evidence="1" id="KW-1133">Transmembrane helix</keyword>
<name>A0A1E7MYV1_KITAU</name>
<evidence type="ECO:0000313" key="4">
    <source>
        <dbReference type="Proteomes" id="UP000037395"/>
    </source>
</evidence>
<evidence type="ECO:0000313" key="2">
    <source>
        <dbReference type="EMBL" id="GGU60579.1"/>
    </source>
</evidence>
<dbReference type="Proteomes" id="UP000610124">
    <property type="component" value="Unassembled WGS sequence"/>
</dbReference>
<reference evidence="2" key="5">
    <citation type="submission" date="2020-09" db="EMBL/GenBank/DDBJ databases">
        <authorList>
            <person name="Sun Q."/>
            <person name="Ohkuma M."/>
        </authorList>
    </citation>
    <scope>NUCLEOTIDE SEQUENCE</scope>
    <source>
        <strain evidence="2">JCM 4434</strain>
    </source>
</reference>
<keyword evidence="4" id="KW-1185">Reference proteome</keyword>
<evidence type="ECO:0000313" key="3">
    <source>
        <dbReference type="EMBL" id="OEV33606.1"/>
    </source>
</evidence>
<proteinExistence type="predicted"/>
<feature type="transmembrane region" description="Helical" evidence="1">
    <location>
        <begin position="18"/>
        <end position="35"/>
    </location>
</feature>
<comment type="caution">
    <text evidence="3">The sequence shown here is derived from an EMBL/GenBank/DDBJ whole genome shotgun (WGS) entry which is preliminary data.</text>
</comment>
<protein>
    <submittedName>
        <fullName evidence="3">Uncharacterized protein</fullName>
    </submittedName>
</protein>
<keyword evidence="1" id="KW-0472">Membrane</keyword>
<dbReference type="EMBL" id="JPRF03000065">
    <property type="protein sequence ID" value="OEV33606.1"/>
    <property type="molecule type" value="Genomic_DNA"/>
</dbReference>
<accession>A0A8H9LLC9</accession>
<gene>
    <name evidence="2" type="ORF">GCM10010502_08830</name>
    <name evidence="3" type="ORF">HS99_0013170</name>
</gene>
<reference evidence="3 4" key="2">
    <citation type="submission" date="2014-07" db="EMBL/GenBank/DDBJ databases">
        <authorList>
            <person name="Zhang J.E."/>
            <person name="Yang H."/>
            <person name="Guo J."/>
            <person name="Deng Z."/>
            <person name="Luo H."/>
            <person name="Luo M."/>
            <person name="Zhao B."/>
        </authorList>
    </citation>
    <scope>NUCLEOTIDE SEQUENCE [LARGE SCALE GENOMIC DNA]</scope>
    <source>
        <strain evidence="3">ATCC 10762</strain>
        <strain evidence="4">ATCC 10762 / DSM 40127 / CCM 3239 / JCM 4008 / LMG 5968 / NBRC 12843 / NCIMB 8234 / A-377</strain>
    </source>
</reference>
<feature type="transmembrane region" description="Helical" evidence="1">
    <location>
        <begin position="41"/>
        <end position="59"/>
    </location>
</feature>
<accession>A0A1E7MYV1</accession>